<gene>
    <name evidence="1" type="ORF">HRbin17_00945</name>
</gene>
<dbReference type="InterPro" id="IPR008930">
    <property type="entry name" value="Terpenoid_cyclase/PrenylTrfase"/>
</dbReference>
<name>A0A2H5XB70_9BACT</name>
<dbReference type="Gene3D" id="1.50.10.20">
    <property type="match status" value="2"/>
</dbReference>
<reference evidence="2" key="1">
    <citation type="submission" date="2017-09" db="EMBL/GenBank/DDBJ databases">
        <title>Metaegenomics of thermophilic ammonia-oxidizing enrichment culture.</title>
        <authorList>
            <person name="Kato S."/>
            <person name="Suzuki K."/>
        </authorList>
    </citation>
    <scope>NUCLEOTIDE SEQUENCE [LARGE SCALE GENOMIC DNA]</scope>
</reference>
<dbReference type="SUPFAM" id="SSF48239">
    <property type="entry name" value="Terpenoid cyclases/Protein prenyltransferases"/>
    <property type="match status" value="1"/>
</dbReference>
<evidence type="ECO:0000313" key="1">
    <source>
        <dbReference type="EMBL" id="GBC98433.1"/>
    </source>
</evidence>
<proteinExistence type="predicted"/>
<evidence type="ECO:0000313" key="2">
    <source>
        <dbReference type="Proteomes" id="UP000236173"/>
    </source>
</evidence>
<accession>A0A2H5XB70</accession>
<comment type="caution">
    <text evidence="1">The sequence shown here is derived from an EMBL/GenBank/DDBJ whole genome shotgun (WGS) entry which is preliminary data.</text>
</comment>
<organism evidence="1 2">
    <name type="scientific">Candidatus Fervidibacter japonicus</name>
    <dbReference type="NCBI Taxonomy" id="2035412"/>
    <lineage>
        <taxon>Bacteria</taxon>
        <taxon>Candidatus Fervidibacterota</taxon>
        <taxon>Candidatus Fervidibacter</taxon>
    </lineage>
</organism>
<protein>
    <recommendedName>
        <fullName evidence="3">Squalene cyclase C-terminal domain-containing protein</fullName>
    </recommendedName>
</protein>
<dbReference type="AlphaFoldDB" id="A0A2H5XB70"/>
<dbReference type="EMBL" id="BEHT01000010">
    <property type="protein sequence ID" value="GBC98433.1"/>
    <property type="molecule type" value="Genomic_DNA"/>
</dbReference>
<dbReference type="Proteomes" id="UP000236173">
    <property type="component" value="Unassembled WGS sequence"/>
</dbReference>
<sequence>MDDLQRRRLKERLQWVQTLVAEKPRHPFAFLWRHLSWAGIATRRNLIGLNLKRDEPLRARLIRGILSEQYPRGGFRSSIGWTGLRLLQLAELGIAADHSAVAKALQWLRQRQDPDGCFLELPHVPTSYPAVWGDELRFPPFAMGVTAFVLCGVLRFQRDDSWVHRAVRWVAHQVLERDEICCRSCAIHALHALSLSRNEGTAVLMATERLVNWLRDHQSEQGEWFFSPDATYAVLFGLSRCPLPAARTQIAKALPLLAALQYADGGWGRTFRAEKTWVVTAALLFHELLEAFIALTERCPWLVRPLEWLDTQPPSLDESPTTP</sequence>
<evidence type="ECO:0008006" key="3">
    <source>
        <dbReference type="Google" id="ProtNLM"/>
    </source>
</evidence>
<dbReference type="CDD" id="cd00688">
    <property type="entry name" value="ISOPREN_C2_like"/>
    <property type="match status" value="1"/>
</dbReference>
<dbReference type="UniPathway" id="UPA00337"/>